<organism evidence="1 2">
    <name type="scientific">Trichinella pseudospiralis</name>
    <name type="common">Parasitic roundworm</name>
    <dbReference type="NCBI Taxonomy" id="6337"/>
    <lineage>
        <taxon>Eukaryota</taxon>
        <taxon>Metazoa</taxon>
        <taxon>Ecdysozoa</taxon>
        <taxon>Nematoda</taxon>
        <taxon>Enoplea</taxon>
        <taxon>Dorylaimia</taxon>
        <taxon>Trichinellida</taxon>
        <taxon>Trichinellidae</taxon>
        <taxon>Trichinella</taxon>
    </lineage>
</organism>
<comment type="caution">
    <text evidence="1">The sequence shown here is derived from an EMBL/GenBank/DDBJ whole genome shotgun (WGS) entry which is preliminary data.</text>
</comment>
<evidence type="ECO:0000313" key="2">
    <source>
        <dbReference type="Proteomes" id="UP000054995"/>
    </source>
</evidence>
<keyword evidence="2" id="KW-1185">Reference proteome</keyword>
<reference evidence="1 2" key="1">
    <citation type="submission" date="2015-01" db="EMBL/GenBank/DDBJ databases">
        <title>Evolution of Trichinella species and genotypes.</title>
        <authorList>
            <person name="Korhonen P.K."/>
            <person name="Edoardo P."/>
            <person name="Giuseppe L.R."/>
            <person name="Gasser R.B."/>
        </authorList>
    </citation>
    <scope>NUCLEOTIDE SEQUENCE [LARGE SCALE GENOMIC DNA]</scope>
    <source>
        <strain evidence="1">ISS470</strain>
    </source>
</reference>
<protein>
    <submittedName>
        <fullName evidence="1">Uncharacterized protein</fullName>
    </submittedName>
</protein>
<dbReference type="Proteomes" id="UP000054995">
    <property type="component" value="Unassembled WGS sequence"/>
</dbReference>
<dbReference type="EMBL" id="JYDT01000080">
    <property type="protein sequence ID" value="KRY85932.1"/>
    <property type="molecule type" value="Genomic_DNA"/>
</dbReference>
<name>A0A0V1FIY2_TRIPS</name>
<evidence type="ECO:0000313" key="1">
    <source>
        <dbReference type="EMBL" id="KRY85932.1"/>
    </source>
</evidence>
<gene>
    <name evidence="1" type="ORF">T4D_6528</name>
</gene>
<proteinExistence type="predicted"/>
<accession>A0A0V1FIY2</accession>
<dbReference type="AlphaFoldDB" id="A0A0V1FIY2"/>
<sequence length="68" mass="7742">MENDVKLDSKIAFIAFSSVGIFAIQIDQEVLQKLIRFEKMDTVVLSNFLKIFFSTRFIVGLISSKVIV</sequence>